<dbReference type="InterPro" id="IPR044925">
    <property type="entry name" value="His-Me_finger_sf"/>
</dbReference>
<dbReference type="SUPFAM" id="SSF54060">
    <property type="entry name" value="His-Me finger endonucleases"/>
    <property type="match status" value="1"/>
</dbReference>
<dbReference type="CDD" id="cd00091">
    <property type="entry name" value="NUC"/>
    <property type="match status" value="1"/>
</dbReference>
<feature type="active site" description="Proton acceptor" evidence="1">
    <location>
        <position position="84"/>
    </location>
</feature>
<dbReference type="InterPro" id="IPR044929">
    <property type="entry name" value="DNA/RNA_non-sp_Endonuclease_sf"/>
</dbReference>
<feature type="domain" description="ENPP1-3/EXOG-like endonuclease/phosphodiesterase" evidence="3">
    <location>
        <begin position="21"/>
        <end position="232"/>
    </location>
</feature>
<gene>
    <name evidence="5" type="ORF">EHT25_03335</name>
</gene>
<keyword evidence="6" id="KW-1185">Reference proteome</keyword>
<dbReference type="InterPro" id="IPR001604">
    <property type="entry name" value="Endo_G_ENPP1-like_dom"/>
</dbReference>
<dbReference type="GO" id="GO:0046872">
    <property type="term" value="F:metal ion binding"/>
    <property type="evidence" value="ECO:0007669"/>
    <property type="project" value="UniProtKB-KW"/>
</dbReference>
<keyword evidence="5" id="KW-0255">Endonuclease</keyword>
<evidence type="ECO:0000259" key="4">
    <source>
        <dbReference type="SMART" id="SM00892"/>
    </source>
</evidence>
<dbReference type="GO" id="GO:0003676">
    <property type="term" value="F:nucleic acid binding"/>
    <property type="evidence" value="ECO:0007669"/>
    <property type="project" value="InterPro"/>
</dbReference>
<feature type="domain" description="DNA/RNA non-specific endonuclease/pyrophosphatase/phosphodiesterase" evidence="4">
    <location>
        <begin position="20"/>
        <end position="232"/>
    </location>
</feature>
<dbReference type="PANTHER" id="PTHR13966:SF5">
    <property type="entry name" value="ENDONUCLEASE G, MITOCHONDRIAL"/>
    <property type="match status" value="1"/>
</dbReference>
<dbReference type="GO" id="GO:0004519">
    <property type="term" value="F:endonuclease activity"/>
    <property type="evidence" value="ECO:0007669"/>
    <property type="project" value="UniProtKB-KW"/>
</dbReference>
<feature type="binding site" evidence="2">
    <location>
        <position position="115"/>
    </location>
    <ligand>
        <name>Mg(2+)</name>
        <dbReference type="ChEBI" id="CHEBI:18420"/>
        <note>catalytic</note>
    </ligand>
</feature>
<accession>A0A3P1C3D8</accession>
<dbReference type="OrthoDB" id="9811262at2"/>
<comment type="caution">
    <text evidence="5">The sequence shown here is derived from an EMBL/GenBank/DDBJ whole genome shotgun (WGS) entry which is preliminary data.</text>
</comment>
<keyword evidence="2" id="KW-0479">Metal-binding</keyword>
<proteinExistence type="predicted"/>
<evidence type="ECO:0000256" key="2">
    <source>
        <dbReference type="PIRSR" id="PIRSR640255-2"/>
    </source>
</evidence>
<dbReference type="Pfam" id="PF01223">
    <property type="entry name" value="Endonuclease_NS"/>
    <property type="match status" value="1"/>
</dbReference>
<keyword evidence="5" id="KW-0378">Hydrolase</keyword>
<evidence type="ECO:0000313" key="6">
    <source>
        <dbReference type="Proteomes" id="UP000271925"/>
    </source>
</evidence>
<dbReference type="Proteomes" id="UP000271925">
    <property type="component" value="Unassembled WGS sequence"/>
</dbReference>
<evidence type="ECO:0000259" key="3">
    <source>
        <dbReference type="SMART" id="SM00477"/>
    </source>
</evidence>
<keyword evidence="5" id="KW-0540">Nuclease</keyword>
<dbReference type="SMART" id="SM00892">
    <property type="entry name" value="Endonuclease_NS"/>
    <property type="match status" value="1"/>
</dbReference>
<name>A0A3P1C3D8_9BACT</name>
<sequence>MALGNPSGANMSQENNYLVERSAYSLSYNRSNDIANWCSWHLSSAWKGSAKRYSGLFIPDQTLPNGWYQVRHDDYTNSGFDRGHLCPSDDRDSTVEENRSTFFMTNIVPQAPKLNRDSWNQLEGYVRKLISDGNEAYIIAGTHGKGGTGDNGTASTISGNKVTVPSVLWKVIVVIPVGSNDLNRINTQTRVIAIWIPNNNAAGEKSWSTYRVSVDEVERLTGYDLLANVPDSIESVIEGQSDKVVVQTINEFVLF</sequence>
<dbReference type="PANTHER" id="PTHR13966">
    <property type="entry name" value="ENDONUCLEASE RELATED"/>
    <property type="match status" value="1"/>
</dbReference>
<dbReference type="InterPro" id="IPR040255">
    <property type="entry name" value="Non-specific_endonuclease"/>
</dbReference>
<dbReference type="InterPro" id="IPR020821">
    <property type="entry name" value="ENPP1-3/EXOG-like_nuc-like"/>
</dbReference>
<protein>
    <submittedName>
        <fullName evidence="5">DNA/RNA non-specific endonuclease</fullName>
    </submittedName>
</protein>
<dbReference type="SMART" id="SM00477">
    <property type="entry name" value="NUC"/>
    <property type="match status" value="1"/>
</dbReference>
<organism evidence="5 6">
    <name type="scientific">Larkinella rosea</name>
    <dbReference type="NCBI Taxonomy" id="2025312"/>
    <lineage>
        <taxon>Bacteria</taxon>
        <taxon>Pseudomonadati</taxon>
        <taxon>Bacteroidota</taxon>
        <taxon>Cytophagia</taxon>
        <taxon>Cytophagales</taxon>
        <taxon>Spirosomataceae</taxon>
        <taxon>Larkinella</taxon>
    </lineage>
</organism>
<reference evidence="5 6" key="1">
    <citation type="submission" date="2018-11" db="EMBL/GenBank/DDBJ databases">
        <authorList>
            <person name="Zhou Z."/>
            <person name="Wang G."/>
        </authorList>
    </citation>
    <scope>NUCLEOTIDE SEQUENCE [LARGE SCALE GENOMIC DNA]</scope>
    <source>
        <strain evidence="5 6">KCTC52004</strain>
    </source>
</reference>
<dbReference type="EMBL" id="RQJO01000007">
    <property type="protein sequence ID" value="RRB07910.1"/>
    <property type="molecule type" value="Genomic_DNA"/>
</dbReference>
<dbReference type="AlphaFoldDB" id="A0A3P1C3D8"/>
<dbReference type="GO" id="GO:0016787">
    <property type="term" value="F:hydrolase activity"/>
    <property type="evidence" value="ECO:0007669"/>
    <property type="project" value="InterPro"/>
</dbReference>
<dbReference type="Gene3D" id="3.40.570.10">
    <property type="entry name" value="Extracellular Endonuclease, subunit A"/>
    <property type="match status" value="1"/>
</dbReference>
<evidence type="ECO:0000256" key="1">
    <source>
        <dbReference type="PIRSR" id="PIRSR640255-1"/>
    </source>
</evidence>
<evidence type="ECO:0000313" key="5">
    <source>
        <dbReference type="EMBL" id="RRB07910.1"/>
    </source>
</evidence>